<dbReference type="OMA" id="ETADECI"/>
<dbReference type="Pfam" id="PF05991">
    <property type="entry name" value="NYN_YacP"/>
    <property type="match status" value="1"/>
</dbReference>
<accession>A0A2X3SPZ0</accession>
<reference evidence="1 2" key="1">
    <citation type="submission" date="2018-12" db="EMBL/GenBank/DDBJ databases">
        <authorList>
            <consortium name="Pathogen Informatics"/>
        </authorList>
    </citation>
    <scope>NUCLEOTIDE SEQUENCE [LARGE SCALE GENOMIC DNA]</scope>
    <source>
        <strain evidence="1 2">NCTC6180</strain>
    </source>
</reference>
<gene>
    <name evidence="1" type="ORF">NCTC6180_02131</name>
</gene>
<dbReference type="PANTHER" id="PTHR34547">
    <property type="entry name" value="YACP-LIKE NYN DOMAIN PROTEIN"/>
    <property type="match status" value="1"/>
</dbReference>
<evidence type="ECO:0000313" key="2">
    <source>
        <dbReference type="Proteomes" id="UP000269903"/>
    </source>
</evidence>
<dbReference type="Proteomes" id="UP000269903">
    <property type="component" value="Chromosome"/>
</dbReference>
<sequence length="172" mass="20111">MKKRLLLVDGYNMIAFWESTRQFFKTNQLDQARRILLNKLNNYAHFDDSDIICVFDAQYVPGLRQRYDQYRISVIFTEEEETADSYIERTAAELNTALTMVEVATSDLNEQWTIFSQGALRVTAKELEQRVNAVKSDLDKLSQDIDLKKPRLGPFDQGQLNQLKDFMDRLDD</sequence>
<dbReference type="STRING" id="1051072.SeseC_02377"/>
<organism evidence="1 2">
    <name type="scientific">Streptococcus equi subsp. zooepidemicus</name>
    <dbReference type="NCBI Taxonomy" id="40041"/>
    <lineage>
        <taxon>Bacteria</taxon>
        <taxon>Bacillati</taxon>
        <taxon>Bacillota</taxon>
        <taxon>Bacilli</taxon>
        <taxon>Lactobacillales</taxon>
        <taxon>Streptococcaceae</taxon>
        <taxon>Streptococcus</taxon>
    </lineage>
</organism>
<protein>
    <submittedName>
        <fullName evidence="1">Hypothetical cytosolic protein</fullName>
    </submittedName>
</protein>
<name>A0A2X3SPZ0_STRSZ</name>
<dbReference type="RefSeq" id="WP_012677341.1">
    <property type="nucleotide sequence ID" value="NC_012470.1"/>
</dbReference>
<evidence type="ECO:0000313" key="1">
    <source>
        <dbReference type="EMBL" id="VEF09803.1"/>
    </source>
</evidence>
<dbReference type="AlphaFoldDB" id="A0A2X3SPZ0"/>
<dbReference type="CDD" id="cd10912">
    <property type="entry name" value="PIN_YacP-like"/>
    <property type="match status" value="1"/>
</dbReference>
<dbReference type="PANTHER" id="PTHR34547:SF1">
    <property type="entry name" value="YACP-LIKE NYN DOMAIN PROTEIN"/>
    <property type="match status" value="1"/>
</dbReference>
<proteinExistence type="predicted"/>
<dbReference type="InterPro" id="IPR010298">
    <property type="entry name" value="YacP-like"/>
</dbReference>
<dbReference type="EMBL" id="LR134317">
    <property type="protein sequence ID" value="VEF09803.1"/>
    <property type="molecule type" value="Genomic_DNA"/>
</dbReference>